<keyword evidence="2" id="KW-1185">Reference proteome</keyword>
<comment type="caution">
    <text evidence="1">The sequence shown here is derived from an EMBL/GenBank/DDBJ whole genome shotgun (WGS) entry which is preliminary data.</text>
</comment>
<dbReference type="Proteomes" id="UP000837801">
    <property type="component" value="Unassembled WGS sequence"/>
</dbReference>
<proteinExistence type="predicted"/>
<evidence type="ECO:0000313" key="2">
    <source>
        <dbReference type="Proteomes" id="UP000837801"/>
    </source>
</evidence>
<dbReference type="EMBL" id="CAKXYY010000004">
    <property type="protein sequence ID" value="CAH2351758.1"/>
    <property type="molecule type" value="Genomic_DNA"/>
</dbReference>
<dbReference type="AlphaFoldDB" id="A0A9P0QNE9"/>
<gene>
    <name evidence="1" type="ORF">CLIB1423_04S05292</name>
</gene>
<organism evidence="1 2">
    <name type="scientific">[Candida] railenensis</name>
    <dbReference type="NCBI Taxonomy" id="45579"/>
    <lineage>
        <taxon>Eukaryota</taxon>
        <taxon>Fungi</taxon>
        <taxon>Dikarya</taxon>
        <taxon>Ascomycota</taxon>
        <taxon>Saccharomycotina</taxon>
        <taxon>Pichiomycetes</taxon>
        <taxon>Debaryomycetaceae</taxon>
        <taxon>Kurtzmaniella</taxon>
    </lineage>
</organism>
<evidence type="ECO:0000313" key="1">
    <source>
        <dbReference type="EMBL" id="CAH2351758.1"/>
    </source>
</evidence>
<sequence length="339" mass="39856">MDVTLSHENETIPSMVPLDDKEFIEPIFSDESTQVDIDNESQHLTSNEHNVNKIDRKFVVYNEPYSGDVISFVSEDAHDDYELFLSTNTSDSSEQQSSSSDTQRSGIALPLLSTQHHLLASLISPRYMSIYRYQIPPESRVFDKLADRYLFCEVKRRRRFKYHVYEFKFTPNPLDDNENFKIFMVHHRRYKFADISLFNGHRYRWIAEDIWSLRSNWNYQLHQLKDGQRSLFDNFDEEKARISKKNELARSTKRKTKKRKAELSGEEVGIVVNTQANYKKRMPANFCLQEPSPELLPDRAINLTSDYYAKHRDSINSVSTESLVFLCMASIFKCIEDNR</sequence>
<dbReference type="OrthoDB" id="4026683at2759"/>
<name>A0A9P0QNE9_9ASCO</name>
<reference evidence="1" key="1">
    <citation type="submission" date="2022-03" db="EMBL/GenBank/DDBJ databases">
        <authorList>
            <person name="Legras J.-L."/>
            <person name="Devillers H."/>
            <person name="Grondin C."/>
        </authorList>
    </citation>
    <scope>NUCLEOTIDE SEQUENCE</scope>
    <source>
        <strain evidence="1">CLIB 1423</strain>
    </source>
</reference>
<protein>
    <submittedName>
        <fullName evidence="1">Uncharacterized protein</fullName>
    </submittedName>
</protein>
<accession>A0A9P0QNE9</accession>